<feature type="non-terminal residue" evidence="7">
    <location>
        <position position="179"/>
    </location>
</feature>
<dbReference type="Proteomes" id="UP001165561">
    <property type="component" value="Unassembled WGS sequence"/>
</dbReference>
<evidence type="ECO:0000313" key="7">
    <source>
        <dbReference type="EMBL" id="MDD9205050.1"/>
    </source>
</evidence>
<feature type="non-terminal residue" evidence="7">
    <location>
        <position position="1"/>
    </location>
</feature>
<organism evidence="7 8">
    <name type="scientific">Georgenia halotolerans</name>
    <dbReference type="NCBI Taxonomy" id="3028317"/>
    <lineage>
        <taxon>Bacteria</taxon>
        <taxon>Bacillati</taxon>
        <taxon>Actinomycetota</taxon>
        <taxon>Actinomycetes</taxon>
        <taxon>Micrococcales</taxon>
        <taxon>Bogoriellaceae</taxon>
        <taxon>Georgenia</taxon>
    </lineage>
</organism>
<gene>
    <name evidence="7" type="ORF">PU560_01055</name>
</gene>
<dbReference type="InterPro" id="IPR011009">
    <property type="entry name" value="Kinase-like_dom_sf"/>
</dbReference>
<keyword evidence="4 7" id="KW-0418">Kinase</keyword>
<evidence type="ECO:0000259" key="6">
    <source>
        <dbReference type="PROSITE" id="PS50011"/>
    </source>
</evidence>
<dbReference type="EMBL" id="JARACI010000221">
    <property type="protein sequence ID" value="MDD9205050.1"/>
    <property type="molecule type" value="Genomic_DNA"/>
</dbReference>
<feature type="domain" description="Protein kinase" evidence="6">
    <location>
        <begin position="1"/>
        <end position="179"/>
    </location>
</feature>
<dbReference type="CDD" id="cd14014">
    <property type="entry name" value="STKc_PknB_like"/>
    <property type="match status" value="1"/>
</dbReference>
<dbReference type="PROSITE" id="PS00108">
    <property type="entry name" value="PROTEIN_KINASE_ST"/>
    <property type="match status" value="1"/>
</dbReference>
<protein>
    <submittedName>
        <fullName evidence="7">Protein kinase</fullName>
    </submittedName>
</protein>
<evidence type="ECO:0000313" key="8">
    <source>
        <dbReference type="Proteomes" id="UP001165561"/>
    </source>
</evidence>
<keyword evidence="5" id="KW-0067">ATP-binding</keyword>
<dbReference type="PANTHER" id="PTHR24351">
    <property type="entry name" value="RIBOSOMAL PROTEIN S6 KINASE"/>
    <property type="match status" value="1"/>
</dbReference>
<dbReference type="InterPro" id="IPR008271">
    <property type="entry name" value="Ser/Thr_kinase_AS"/>
</dbReference>
<evidence type="ECO:0000256" key="3">
    <source>
        <dbReference type="ARBA" id="ARBA00022741"/>
    </source>
</evidence>
<keyword evidence="2" id="KW-0808">Transferase</keyword>
<evidence type="ECO:0000256" key="5">
    <source>
        <dbReference type="ARBA" id="ARBA00022840"/>
    </source>
</evidence>
<keyword evidence="1" id="KW-0723">Serine/threonine-protein kinase</keyword>
<dbReference type="Gene3D" id="1.10.510.10">
    <property type="entry name" value="Transferase(Phosphotransferase) domain 1"/>
    <property type="match status" value="1"/>
</dbReference>
<keyword evidence="8" id="KW-1185">Reference proteome</keyword>
<sequence>AVHDQGTTGEAIYLTMEFVDGPNLRTLLHERGSFTLSEALDLLDAVLDALAAAHRAGLVHRDVKPENVLITRDGRPKVVDFGLARAVSEATAASTGTVLGSVAYLAPEIVTEGVADARADVYACGILLYELLTGAQPFTGDAPIRVAFQHVNDTVPAPSDAVGWLPVEVDDFVAALTAR</sequence>
<dbReference type="PROSITE" id="PS50011">
    <property type="entry name" value="PROTEIN_KINASE_DOM"/>
    <property type="match status" value="1"/>
</dbReference>
<evidence type="ECO:0000256" key="2">
    <source>
        <dbReference type="ARBA" id="ARBA00022679"/>
    </source>
</evidence>
<accession>A0ABT5TSK7</accession>
<dbReference type="InterPro" id="IPR000719">
    <property type="entry name" value="Prot_kinase_dom"/>
</dbReference>
<comment type="caution">
    <text evidence="7">The sequence shown here is derived from an EMBL/GenBank/DDBJ whole genome shotgun (WGS) entry which is preliminary data.</text>
</comment>
<dbReference type="GO" id="GO:0016301">
    <property type="term" value="F:kinase activity"/>
    <property type="evidence" value="ECO:0007669"/>
    <property type="project" value="UniProtKB-KW"/>
</dbReference>
<reference evidence="7" key="1">
    <citation type="submission" date="2023-02" db="EMBL/GenBank/DDBJ databases">
        <title>Georgenia sp.10Sc9-8, isolated from a soil sample collected from the Taklamakan desert.</title>
        <authorList>
            <person name="Liu S."/>
        </authorList>
    </citation>
    <scope>NUCLEOTIDE SEQUENCE</scope>
    <source>
        <strain evidence="7">10Sc9-8</strain>
    </source>
</reference>
<evidence type="ECO:0000256" key="4">
    <source>
        <dbReference type="ARBA" id="ARBA00022777"/>
    </source>
</evidence>
<name>A0ABT5TSK7_9MICO</name>
<dbReference type="SUPFAM" id="SSF56112">
    <property type="entry name" value="Protein kinase-like (PK-like)"/>
    <property type="match status" value="1"/>
</dbReference>
<dbReference type="Pfam" id="PF00069">
    <property type="entry name" value="Pkinase"/>
    <property type="match status" value="1"/>
</dbReference>
<proteinExistence type="predicted"/>
<keyword evidence="3" id="KW-0547">Nucleotide-binding</keyword>
<dbReference type="SMART" id="SM00220">
    <property type="entry name" value="S_TKc"/>
    <property type="match status" value="1"/>
</dbReference>
<evidence type="ECO:0000256" key="1">
    <source>
        <dbReference type="ARBA" id="ARBA00022527"/>
    </source>
</evidence>